<dbReference type="GO" id="GO:0008932">
    <property type="term" value="F:lytic endotransglycosylase activity"/>
    <property type="evidence" value="ECO:0007669"/>
    <property type="project" value="UniProtKB-UniRule"/>
</dbReference>
<protein>
    <recommendedName>
        <fullName evidence="7">Endolytic murein transglycosylase</fullName>
        <ecNumber evidence="7">4.2.2.29</ecNumber>
    </recommendedName>
    <alternativeName>
        <fullName evidence="7">Peptidoglycan lytic transglycosylase</fullName>
    </alternativeName>
    <alternativeName>
        <fullName evidence="7">Peptidoglycan polymerization terminase</fullName>
    </alternativeName>
</protein>
<comment type="function">
    <text evidence="7">Functions as a peptidoglycan terminase that cleaves nascent peptidoglycan strands endolytically to terminate their elongation.</text>
</comment>
<sequence>MICGDRRTFSFFLLQWIGVEAMSHYEGKREAPHRQPQRDGGSAAPRREGGQQPRRRRRRRLGAWGALLYVVLVIGVSALLAGLGWIWAGDVLALNKAEITATITLPDDIFTYTEETNEEGETVTVSHADVGYVADQLKQNDIIEYKWLFKLFCSFTNGSEKMTSGTYTLSTTMDYSAIIRNLSAKSSARTEVTVVIPEGSTLKQIFEILEENGVATVEELTETAANYDFKFSFLKDVIPLGDATRLEGYLFPDTYIFYQNMDPVQALNKMLLRFDEVFTEEMREEAAANGQSIHDIVTIASMIEKETTGNDQTDIADVIYNRLYNPTSETAGYLNIDATIQYILPERKEKLTAEDLAIDSPYNTYKYTGLPAGPIASPGQASLRAAMNPSGNGYYFYALGDDGEHHFFKSYSGLTSFKATQELYQNG</sequence>
<reference evidence="9 10" key="2">
    <citation type="submission" date="2007-06" db="EMBL/GenBank/DDBJ databases">
        <title>Draft genome sequence of Pseudoflavonifractor capillosus ATCC 29799.</title>
        <authorList>
            <person name="Sudarsanam P."/>
            <person name="Ley R."/>
            <person name="Guruge J."/>
            <person name="Turnbaugh P.J."/>
            <person name="Mahowald M."/>
            <person name="Liep D."/>
            <person name="Gordon J."/>
        </authorList>
    </citation>
    <scope>NUCLEOTIDE SEQUENCE [LARGE SCALE GENOMIC DNA]</scope>
    <source>
        <strain evidence="9 10">ATCC 29799</strain>
    </source>
</reference>
<evidence type="ECO:0000313" key="10">
    <source>
        <dbReference type="Proteomes" id="UP000003639"/>
    </source>
</evidence>
<dbReference type="PANTHER" id="PTHR30518">
    <property type="entry name" value="ENDOLYTIC MUREIN TRANSGLYCOSYLASE"/>
    <property type="match status" value="1"/>
</dbReference>
<feature type="region of interest" description="Disordered" evidence="8">
    <location>
        <begin position="27"/>
        <end position="57"/>
    </location>
</feature>
<keyword evidence="3 7" id="KW-1133">Transmembrane helix</keyword>
<keyword evidence="10" id="KW-1185">Reference proteome</keyword>
<dbReference type="Pfam" id="PF02618">
    <property type="entry name" value="YceG"/>
    <property type="match status" value="1"/>
</dbReference>
<accession>A6NRN7</accession>
<feature type="site" description="Important for catalytic activity" evidence="7">
    <location>
        <position position="306"/>
    </location>
</feature>
<evidence type="ECO:0000256" key="5">
    <source>
        <dbReference type="ARBA" id="ARBA00023239"/>
    </source>
</evidence>
<keyword evidence="4 7" id="KW-0472">Membrane</keyword>
<reference evidence="9 10" key="1">
    <citation type="submission" date="2007-04" db="EMBL/GenBank/DDBJ databases">
        <authorList>
            <person name="Fulton L."/>
            <person name="Clifton S."/>
            <person name="Fulton B."/>
            <person name="Xu J."/>
            <person name="Minx P."/>
            <person name="Pepin K.H."/>
            <person name="Johnson M."/>
            <person name="Thiruvilangam P."/>
            <person name="Bhonagiri V."/>
            <person name="Nash W.E."/>
            <person name="Mardis E.R."/>
            <person name="Wilson R.K."/>
        </authorList>
    </citation>
    <scope>NUCLEOTIDE SEQUENCE [LARGE SCALE GENOMIC DNA]</scope>
    <source>
        <strain evidence="9 10">ATCC 29799</strain>
    </source>
</reference>
<gene>
    <name evidence="7" type="primary">mltG</name>
    <name evidence="9" type="ORF">BACCAP_00865</name>
</gene>
<dbReference type="GO" id="GO:0005886">
    <property type="term" value="C:plasma membrane"/>
    <property type="evidence" value="ECO:0007669"/>
    <property type="project" value="UniProtKB-SubCell"/>
</dbReference>
<organism evidence="9 10">
    <name type="scientific">Pseudoflavonifractor capillosus ATCC 29799</name>
    <dbReference type="NCBI Taxonomy" id="411467"/>
    <lineage>
        <taxon>Bacteria</taxon>
        <taxon>Bacillati</taxon>
        <taxon>Bacillota</taxon>
        <taxon>Clostridia</taxon>
        <taxon>Eubacteriales</taxon>
        <taxon>Oscillospiraceae</taxon>
        <taxon>Pseudoflavonifractor</taxon>
    </lineage>
</organism>
<keyword evidence="6 7" id="KW-0961">Cell wall biogenesis/degradation</keyword>
<evidence type="ECO:0000256" key="1">
    <source>
        <dbReference type="ARBA" id="ARBA00022475"/>
    </source>
</evidence>
<evidence type="ECO:0000256" key="2">
    <source>
        <dbReference type="ARBA" id="ARBA00022692"/>
    </source>
</evidence>
<feature type="transmembrane region" description="Helical" evidence="7">
    <location>
        <begin position="61"/>
        <end position="87"/>
    </location>
</feature>
<dbReference type="EMBL" id="AAXG02000006">
    <property type="protein sequence ID" value="EDN01297.1"/>
    <property type="molecule type" value="Genomic_DNA"/>
</dbReference>
<comment type="similarity">
    <text evidence="7">Belongs to the transglycosylase MltG family.</text>
</comment>
<dbReference type="AlphaFoldDB" id="A6NRN7"/>
<evidence type="ECO:0000256" key="4">
    <source>
        <dbReference type="ARBA" id="ARBA00023136"/>
    </source>
</evidence>
<evidence type="ECO:0000256" key="3">
    <source>
        <dbReference type="ARBA" id="ARBA00022989"/>
    </source>
</evidence>
<comment type="subcellular location">
    <subcellularLocation>
        <location evidence="7">Cell membrane</location>
        <topology evidence="7">Single-pass membrane protein</topology>
    </subcellularLocation>
</comment>
<dbReference type="STRING" id="411467.BACCAP_00865"/>
<evidence type="ECO:0000313" key="9">
    <source>
        <dbReference type="EMBL" id="EDN01297.1"/>
    </source>
</evidence>
<comment type="caution">
    <text evidence="9">The sequence shown here is derived from an EMBL/GenBank/DDBJ whole genome shotgun (WGS) entry which is preliminary data.</text>
</comment>
<dbReference type="HAMAP" id="MF_02065">
    <property type="entry name" value="MltG"/>
    <property type="match status" value="1"/>
</dbReference>
<feature type="compositionally biased region" description="Basic and acidic residues" evidence="8">
    <location>
        <begin position="27"/>
        <end position="37"/>
    </location>
</feature>
<dbReference type="EC" id="4.2.2.29" evidence="7"/>
<keyword evidence="1 7" id="KW-1003">Cell membrane</keyword>
<dbReference type="InterPro" id="IPR003770">
    <property type="entry name" value="MLTG-like"/>
</dbReference>
<comment type="catalytic activity">
    <reaction evidence="7">
        <text>a peptidoglycan chain = a peptidoglycan chain with N-acetyl-1,6-anhydromuramyl-[peptide] at the reducing end + a peptidoglycan chain with N-acetylglucosamine at the non-reducing end.</text>
        <dbReference type="EC" id="4.2.2.29"/>
    </reaction>
</comment>
<dbReference type="Gene3D" id="3.30.1490.480">
    <property type="entry name" value="Endolytic murein transglycosylase"/>
    <property type="match status" value="2"/>
</dbReference>
<dbReference type="GO" id="GO:0009252">
    <property type="term" value="P:peptidoglycan biosynthetic process"/>
    <property type="evidence" value="ECO:0007669"/>
    <property type="project" value="UniProtKB-UniRule"/>
</dbReference>
<keyword evidence="5 7" id="KW-0456">Lyase</keyword>
<evidence type="ECO:0000256" key="7">
    <source>
        <dbReference type="HAMAP-Rule" id="MF_02065"/>
    </source>
</evidence>
<proteinExistence type="inferred from homology"/>
<dbReference type="eggNOG" id="COG1559">
    <property type="taxonomic scope" value="Bacteria"/>
</dbReference>
<dbReference type="PANTHER" id="PTHR30518:SF2">
    <property type="entry name" value="ENDOLYTIC MUREIN TRANSGLYCOSYLASE"/>
    <property type="match status" value="1"/>
</dbReference>
<dbReference type="Proteomes" id="UP000003639">
    <property type="component" value="Unassembled WGS sequence"/>
</dbReference>
<evidence type="ECO:0000256" key="8">
    <source>
        <dbReference type="SAM" id="MobiDB-lite"/>
    </source>
</evidence>
<evidence type="ECO:0000256" key="6">
    <source>
        <dbReference type="ARBA" id="ARBA00023316"/>
    </source>
</evidence>
<dbReference type="NCBIfam" id="TIGR00247">
    <property type="entry name" value="endolytic transglycosylase MltG"/>
    <property type="match status" value="1"/>
</dbReference>
<dbReference type="GO" id="GO:0071555">
    <property type="term" value="P:cell wall organization"/>
    <property type="evidence" value="ECO:0007669"/>
    <property type="project" value="UniProtKB-KW"/>
</dbReference>
<name>A6NRN7_9FIRM</name>
<keyword evidence="2 7" id="KW-0812">Transmembrane</keyword>